<dbReference type="NCBIfam" id="TIGR03083">
    <property type="entry name" value="maleylpyruvate isomerase family mycothiol-dependent enzyme"/>
    <property type="match status" value="1"/>
</dbReference>
<dbReference type="SUPFAM" id="SSF109854">
    <property type="entry name" value="DinB/YfiT-like putative metalloenzymes"/>
    <property type="match status" value="1"/>
</dbReference>
<dbReference type="InterPro" id="IPR017517">
    <property type="entry name" value="Maleyloyr_isom"/>
</dbReference>
<sequence length="248" mass="26879">MSTPDGGRWTPRPAYSDHVAIHPRYDAAHVFRLALADALTQAGPDARTLCTGWTTADLAAHLYVRENDPLSLPGIAGLPGPAGPAAQRLTTRSMERALTRHGYQGVVDLFRAGPRPWSVWRAPQLDRIGNALEYFVHLHDVTDAVPHGGNDPVGSDRGLSQRLRDELWHRMPPLATMLLRGSPAGVQLERLDAPHPSRIIARRGLPIVTARGSAPQLALWMFGRHARVELVGDVEPLAAVSTLVASGV</sequence>
<name>A0A2C7ZXV5_9ACTN</name>
<reference evidence="2 3" key="1">
    <citation type="submission" date="2016-09" db="EMBL/GenBank/DDBJ databases">
        <authorList>
            <person name="Laine KS P."/>
        </authorList>
    </citation>
    <scope>NUCLEOTIDE SEQUENCE [LARGE SCALE GENOMIC DNA]</scope>
    <source>
        <strain evidence="2">PFRJS-23</strain>
    </source>
</reference>
<organism evidence="2 3">
    <name type="scientific">Propionibacterium freudenreichii</name>
    <dbReference type="NCBI Taxonomy" id="1744"/>
    <lineage>
        <taxon>Bacteria</taxon>
        <taxon>Bacillati</taxon>
        <taxon>Actinomycetota</taxon>
        <taxon>Actinomycetes</taxon>
        <taxon>Propionibacteriales</taxon>
        <taxon>Propionibacteriaceae</taxon>
        <taxon>Propionibacterium</taxon>
    </lineage>
</organism>
<evidence type="ECO:0000313" key="3">
    <source>
        <dbReference type="Proteomes" id="UP000250080"/>
    </source>
</evidence>
<evidence type="ECO:0000259" key="1">
    <source>
        <dbReference type="Pfam" id="PF11716"/>
    </source>
</evidence>
<proteinExistence type="predicted"/>
<accession>A0A2C7ZXV5</accession>
<dbReference type="NCBIfam" id="TIGR03085">
    <property type="entry name" value="TIGR03085 family metal-binding protein"/>
    <property type="match status" value="1"/>
</dbReference>
<dbReference type="AlphaFoldDB" id="A0A2C7ZXV5"/>
<dbReference type="Pfam" id="PF11716">
    <property type="entry name" value="MDMPI_N"/>
    <property type="match status" value="1"/>
</dbReference>
<gene>
    <name evidence="2" type="ORF">PFR_JS23_1046</name>
</gene>
<feature type="domain" description="Mycothiol-dependent maleylpyruvate isomerase metal-binding" evidence="1">
    <location>
        <begin position="27"/>
        <end position="140"/>
    </location>
</feature>
<dbReference type="EMBL" id="LT618793">
    <property type="protein sequence ID" value="SCQ78293.1"/>
    <property type="molecule type" value="Genomic_DNA"/>
</dbReference>
<dbReference type="InterPro" id="IPR034660">
    <property type="entry name" value="DinB/YfiT-like"/>
</dbReference>
<protein>
    <submittedName>
        <fullName evidence="2">TIGR03085 family protein</fullName>
    </submittedName>
</protein>
<dbReference type="GO" id="GO:0046872">
    <property type="term" value="F:metal ion binding"/>
    <property type="evidence" value="ECO:0007669"/>
    <property type="project" value="InterPro"/>
</dbReference>
<evidence type="ECO:0000313" key="2">
    <source>
        <dbReference type="EMBL" id="SCQ78293.1"/>
    </source>
</evidence>
<dbReference type="InterPro" id="IPR024344">
    <property type="entry name" value="MDMPI_metal-binding"/>
</dbReference>
<dbReference type="InterPro" id="IPR017519">
    <property type="entry name" value="CHP03085"/>
</dbReference>
<dbReference type="Proteomes" id="UP000250080">
    <property type="component" value="Chromosome I"/>
</dbReference>